<keyword evidence="3" id="KW-1185">Reference proteome</keyword>
<organism evidence="3 4">
    <name type="scientific">Syphacia muris</name>
    <dbReference type="NCBI Taxonomy" id="451379"/>
    <lineage>
        <taxon>Eukaryota</taxon>
        <taxon>Metazoa</taxon>
        <taxon>Ecdysozoa</taxon>
        <taxon>Nematoda</taxon>
        <taxon>Chromadorea</taxon>
        <taxon>Rhabditida</taxon>
        <taxon>Spirurina</taxon>
        <taxon>Oxyuridomorpha</taxon>
        <taxon>Oxyuroidea</taxon>
        <taxon>Oxyuridae</taxon>
        <taxon>Syphacia</taxon>
    </lineage>
</organism>
<feature type="compositionally biased region" description="Basic and acidic residues" evidence="1">
    <location>
        <begin position="300"/>
        <end position="336"/>
    </location>
</feature>
<feature type="compositionally biased region" description="Basic residues" evidence="1">
    <location>
        <begin position="337"/>
        <end position="352"/>
    </location>
</feature>
<evidence type="ECO:0000256" key="1">
    <source>
        <dbReference type="SAM" id="MobiDB-lite"/>
    </source>
</evidence>
<feature type="region of interest" description="Disordered" evidence="1">
    <location>
        <begin position="255"/>
        <end position="281"/>
    </location>
</feature>
<feature type="region of interest" description="Disordered" evidence="1">
    <location>
        <begin position="404"/>
        <end position="510"/>
    </location>
</feature>
<reference evidence="4" key="1">
    <citation type="submission" date="2017-02" db="UniProtKB">
        <authorList>
            <consortium name="WormBaseParasite"/>
        </authorList>
    </citation>
    <scope>IDENTIFICATION</scope>
</reference>
<sequence>MLLVRFSTESPTAVVKKSLRCGTHNVGILAYNRLTRTHWCYEAFSVLSDFPLYRDLNKPMFTSSKEFVGYRNHERTCLIKKSNLITFASKEEMEFTIRELIFARVSSEIVLGYKFVRNIFEVQGSIKESTRFIESKIKKEGLVRGCRNTLGTCCVVMEHMLKNYVIATRNCSSVTSNTVLCKRRATVEELGGKSSLHILYILGSVAGVIVVFTCLIILLKPNKRDKSKQKRRNQKNQNQYYDKIYDRKQQIYDSVSRQDQSDDQYQKRPPPPSRAPPQRPQTIVAENAYDGYEEIVKEAEKRKQNQQDAKKSLKKSSEKAEYEVFLDKVKAKEEKKPKRKKEKHNKKKHKEKSKPTEEVIYSEVSSSELEAKLLSLPASEPAPPSPVNKQAAYEQYLVKVREKLDKKEMKKKAKREAKERRKRLLAAANGAISESDIDSSATVADPSAQSLTEDVSQTGSDDSALKPESYEVPPTFEIQPSSNAPELNSNTIIDLQTSTPNAENNLNNNK</sequence>
<dbReference type="AlphaFoldDB" id="A0A0N5AU11"/>
<dbReference type="Proteomes" id="UP000046393">
    <property type="component" value="Unplaced"/>
</dbReference>
<feature type="compositionally biased region" description="Basic residues" evidence="1">
    <location>
        <begin position="409"/>
        <end position="424"/>
    </location>
</feature>
<feature type="transmembrane region" description="Helical" evidence="2">
    <location>
        <begin position="198"/>
        <end position="219"/>
    </location>
</feature>
<keyword evidence="2" id="KW-0812">Transmembrane</keyword>
<evidence type="ECO:0000313" key="4">
    <source>
        <dbReference type="WBParaSite" id="SMUV_0000833301-mRNA-1"/>
    </source>
</evidence>
<feature type="compositionally biased region" description="Pro residues" evidence="1">
    <location>
        <begin position="268"/>
        <end position="279"/>
    </location>
</feature>
<keyword evidence="2" id="KW-1133">Transmembrane helix</keyword>
<evidence type="ECO:0000256" key="2">
    <source>
        <dbReference type="SAM" id="Phobius"/>
    </source>
</evidence>
<protein>
    <submittedName>
        <fullName evidence="4">Recep_L_domain domain-containing protein</fullName>
    </submittedName>
</protein>
<feature type="region of interest" description="Disordered" evidence="1">
    <location>
        <begin position="300"/>
        <end position="361"/>
    </location>
</feature>
<name>A0A0N5AU11_9BILA</name>
<dbReference type="WBParaSite" id="SMUV_0000833301-mRNA-1">
    <property type="protein sequence ID" value="SMUV_0000833301-mRNA-1"/>
    <property type="gene ID" value="SMUV_0000833301"/>
</dbReference>
<accession>A0A0N5AU11</accession>
<feature type="compositionally biased region" description="Polar residues" evidence="1">
    <location>
        <begin position="438"/>
        <end position="461"/>
    </location>
</feature>
<evidence type="ECO:0000313" key="3">
    <source>
        <dbReference type="Proteomes" id="UP000046393"/>
    </source>
</evidence>
<feature type="compositionally biased region" description="Polar residues" evidence="1">
    <location>
        <begin position="478"/>
        <end position="510"/>
    </location>
</feature>
<proteinExistence type="predicted"/>
<keyword evidence="2" id="KW-0472">Membrane</keyword>